<dbReference type="Pfam" id="PF01522">
    <property type="entry name" value="Polysacc_deac_1"/>
    <property type="match status" value="1"/>
</dbReference>
<evidence type="ECO:0000256" key="1">
    <source>
        <dbReference type="ARBA" id="ARBA00022723"/>
    </source>
</evidence>
<dbReference type="PANTHER" id="PTHR10587">
    <property type="entry name" value="GLYCOSYL TRANSFERASE-RELATED"/>
    <property type="match status" value="1"/>
</dbReference>
<dbReference type="PANTHER" id="PTHR10587:SF133">
    <property type="entry name" value="CHITIN DEACETYLASE 1-RELATED"/>
    <property type="match status" value="1"/>
</dbReference>
<name>A0ABZ0S2W2_9BACI</name>
<dbReference type="EC" id="3.-.-.-" evidence="4"/>
<protein>
    <submittedName>
        <fullName evidence="4">Polysaccharide deacetylase family protein</fullName>
        <ecNumber evidence="4">3.-.-.-</ecNumber>
    </submittedName>
</protein>
<proteinExistence type="predicted"/>
<evidence type="ECO:0000256" key="2">
    <source>
        <dbReference type="ARBA" id="ARBA00022801"/>
    </source>
</evidence>
<organism evidence="4 5">
    <name type="scientific">Lysinibacillus louembei</name>
    <dbReference type="NCBI Taxonomy" id="1470088"/>
    <lineage>
        <taxon>Bacteria</taxon>
        <taxon>Bacillati</taxon>
        <taxon>Bacillota</taxon>
        <taxon>Bacilli</taxon>
        <taxon>Bacillales</taxon>
        <taxon>Bacillaceae</taxon>
        <taxon>Lysinibacillus</taxon>
    </lineage>
</organism>
<dbReference type="CDD" id="cd10917">
    <property type="entry name" value="CE4_NodB_like_6s_7s"/>
    <property type="match status" value="1"/>
</dbReference>
<evidence type="ECO:0000259" key="3">
    <source>
        <dbReference type="PROSITE" id="PS51677"/>
    </source>
</evidence>
<dbReference type="PROSITE" id="PS51677">
    <property type="entry name" value="NODB"/>
    <property type="match status" value="1"/>
</dbReference>
<dbReference type="InterPro" id="IPR002509">
    <property type="entry name" value="NODB_dom"/>
</dbReference>
<feature type="domain" description="NodB homology" evidence="3">
    <location>
        <begin position="40"/>
        <end position="219"/>
    </location>
</feature>
<reference evidence="4 5" key="1">
    <citation type="submission" date="2023-09" db="EMBL/GenBank/DDBJ databases">
        <authorList>
            <person name="Page C.A."/>
            <person name="Perez-Diaz I.M."/>
        </authorList>
    </citation>
    <scope>NUCLEOTIDE SEQUENCE [LARGE SCALE GENOMIC DNA]</scope>
    <source>
        <strain evidence="4 5">Ll15</strain>
    </source>
</reference>
<sequence length="234" mass="26311">MLVLAVIPFFQTKEEAAANRSRQYYEEAGQVVWDIHTDQKVLALTFDDGPHQAYTSEILDLLALHGAKATFFIIGENAKKNPALVERIDEEGHEIANHTYTHPLKTTVPKLIEEIEQTSELLEQITGNRPKLFRPVGGQYTDAMIDAIAEEGYKVVMWSWHLDTEDWKEPGVGKILQIVNSAKEGDVILFHDGGGNRQQTVEALKQALPQLKEQGYTFVTISELLAIQQSTIQK</sequence>
<dbReference type="Gene3D" id="3.20.20.370">
    <property type="entry name" value="Glycoside hydrolase/deacetylase"/>
    <property type="match status" value="1"/>
</dbReference>
<dbReference type="EMBL" id="CP137624">
    <property type="protein sequence ID" value="WPK14021.1"/>
    <property type="molecule type" value="Genomic_DNA"/>
</dbReference>
<dbReference type="InterPro" id="IPR011330">
    <property type="entry name" value="Glyco_hydro/deAcase_b/a-brl"/>
</dbReference>
<dbReference type="SUPFAM" id="SSF88713">
    <property type="entry name" value="Glycoside hydrolase/deacetylase"/>
    <property type="match status" value="1"/>
</dbReference>
<keyword evidence="2 4" id="KW-0378">Hydrolase</keyword>
<keyword evidence="5" id="KW-1185">Reference proteome</keyword>
<accession>A0ABZ0S2W2</accession>
<evidence type="ECO:0000313" key="4">
    <source>
        <dbReference type="EMBL" id="WPK14021.1"/>
    </source>
</evidence>
<dbReference type="Proteomes" id="UP001322664">
    <property type="component" value="Chromosome"/>
</dbReference>
<dbReference type="GO" id="GO:0016787">
    <property type="term" value="F:hydrolase activity"/>
    <property type="evidence" value="ECO:0007669"/>
    <property type="project" value="UniProtKB-KW"/>
</dbReference>
<gene>
    <name evidence="4" type="ORF">R6U77_18010</name>
</gene>
<keyword evidence="1" id="KW-0479">Metal-binding</keyword>
<evidence type="ECO:0000313" key="5">
    <source>
        <dbReference type="Proteomes" id="UP001322664"/>
    </source>
</evidence>
<dbReference type="InterPro" id="IPR050248">
    <property type="entry name" value="Polysacc_deacetylase_ArnD"/>
</dbReference>